<dbReference type="STRING" id="223786.SAMN05216234_11049"/>
<dbReference type="InterPro" id="IPR006657">
    <property type="entry name" value="MoPterin_dinucl-bd_dom"/>
</dbReference>
<evidence type="ECO:0000313" key="11">
    <source>
        <dbReference type="Proteomes" id="UP000199227"/>
    </source>
</evidence>
<evidence type="ECO:0000256" key="6">
    <source>
        <dbReference type="ARBA" id="ARBA00023002"/>
    </source>
</evidence>
<evidence type="ECO:0000256" key="7">
    <source>
        <dbReference type="ARBA" id="ARBA00023004"/>
    </source>
</evidence>
<evidence type="ECO:0000256" key="3">
    <source>
        <dbReference type="ARBA" id="ARBA00022505"/>
    </source>
</evidence>
<dbReference type="Pfam" id="PF01568">
    <property type="entry name" value="Molydop_binding"/>
    <property type="match status" value="1"/>
</dbReference>
<dbReference type="Gene3D" id="3.30.2070.10">
    <property type="entry name" value="Formate dehydrogenase/DMSO reductase"/>
    <property type="match status" value="1"/>
</dbReference>
<keyword evidence="5" id="KW-0732">Signal</keyword>
<name>A0A1I5NGN8_9BACT</name>
<evidence type="ECO:0000313" key="10">
    <source>
        <dbReference type="EMBL" id="SFP20995.1"/>
    </source>
</evidence>
<dbReference type="GO" id="GO:0046872">
    <property type="term" value="F:metal ion binding"/>
    <property type="evidence" value="ECO:0007669"/>
    <property type="project" value="UniProtKB-KW"/>
</dbReference>
<keyword evidence="8" id="KW-0411">Iron-sulfur</keyword>
<dbReference type="InterPro" id="IPR006311">
    <property type="entry name" value="TAT_signal"/>
</dbReference>
<keyword evidence="3" id="KW-0500">Molybdenum</keyword>
<dbReference type="Gene3D" id="3.40.228.10">
    <property type="entry name" value="Dimethylsulfoxide Reductase, domain 2"/>
    <property type="match status" value="1"/>
</dbReference>
<dbReference type="PANTHER" id="PTHR43742:SF9">
    <property type="entry name" value="TETRATHIONATE REDUCTASE SUBUNIT A"/>
    <property type="match status" value="1"/>
</dbReference>
<evidence type="ECO:0000256" key="8">
    <source>
        <dbReference type="ARBA" id="ARBA00023014"/>
    </source>
</evidence>
<dbReference type="CDD" id="cd02755">
    <property type="entry name" value="MopB_Thiosulfate-R-like"/>
    <property type="match status" value="1"/>
</dbReference>
<evidence type="ECO:0000256" key="5">
    <source>
        <dbReference type="ARBA" id="ARBA00022729"/>
    </source>
</evidence>
<dbReference type="GO" id="GO:0051539">
    <property type="term" value="F:4 iron, 4 sulfur cluster binding"/>
    <property type="evidence" value="ECO:0007669"/>
    <property type="project" value="UniProtKB-KW"/>
</dbReference>
<dbReference type="SUPFAM" id="SSF53706">
    <property type="entry name" value="Formate dehydrogenase/DMSO reductase, domains 1-3"/>
    <property type="match status" value="1"/>
</dbReference>
<dbReference type="Pfam" id="PF00384">
    <property type="entry name" value="Molybdopterin"/>
    <property type="match status" value="1"/>
</dbReference>
<dbReference type="SMART" id="SM00926">
    <property type="entry name" value="Molybdop_Fe4S4"/>
    <property type="match status" value="1"/>
</dbReference>
<organism evidence="10 11">
    <name type="scientific">Hydrogenimonas thermophila</name>
    <dbReference type="NCBI Taxonomy" id="223786"/>
    <lineage>
        <taxon>Bacteria</taxon>
        <taxon>Pseudomonadati</taxon>
        <taxon>Campylobacterota</taxon>
        <taxon>Epsilonproteobacteria</taxon>
        <taxon>Campylobacterales</taxon>
        <taxon>Hydrogenimonadaceae</taxon>
        <taxon>Hydrogenimonas</taxon>
    </lineage>
</organism>
<dbReference type="SUPFAM" id="SSF50692">
    <property type="entry name" value="ADC-like"/>
    <property type="match status" value="1"/>
</dbReference>
<dbReference type="Pfam" id="PF04879">
    <property type="entry name" value="Molybdop_Fe4S4"/>
    <property type="match status" value="1"/>
</dbReference>
<dbReference type="PROSITE" id="PS51669">
    <property type="entry name" value="4FE4S_MOW_BIS_MGD"/>
    <property type="match status" value="1"/>
</dbReference>
<keyword evidence="2" id="KW-0004">4Fe-4S</keyword>
<dbReference type="Gene3D" id="3.40.50.740">
    <property type="match status" value="1"/>
</dbReference>
<dbReference type="PANTHER" id="PTHR43742">
    <property type="entry name" value="TRIMETHYLAMINE-N-OXIDE REDUCTASE"/>
    <property type="match status" value="1"/>
</dbReference>
<accession>A0A1I5NGN8</accession>
<dbReference type="CDD" id="cd02778">
    <property type="entry name" value="MopB_CT_Thiosulfate-R-like"/>
    <property type="match status" value="1"/>
</dbReference>
<dbReference type="Gene3D" id="2.20.25.90">
    <property type="entry name" value="ADC-like domains"/>
    <property type="match status" value="1"/>
</dbReference>
<dbReference type="InterPro" id="IPR006656">
    <property type="entry name" value="Mopterin_OxRdtase"/>
</dbReference>
<reference evidence="10 11" key="1">
    <citation type="submission" date="2016-10" db="EMBL/GenBank/DDBJ databases">
        <authorList>
            <person name="de Groot N.N."/>
        </authorList>
    </citation>
    <scope>NUCLEOTIDE SEQUENCE [LARGE SCALE GENOMIC DNA]</scope>
    <source>
        <strain evidence="10 11">EP1-55-1</strain>
    </source>
</reference>
<dbReference type="GO" id="GO:0043546">
    <property type="term" value="F:molybdopterin cofactor binding"/>
    <property type="evidence" value="ECO:0007669"/>
    <property type="project" value="InterPro"/>
</dbReference>
<keyword evidence="11" id="KW-1185">Reference proteome</keyword>
<proteinExistence type="inferred from homology"/>
<evidence type="ECO:0000256" key="2">
    <source>
        <dbReference type="ARBA" id="ARBA00022485"/>
    </source>
</evidence>
<feature type="domain" description="4Fe-4S Mo/W bis-MGD-type" evidence="9">
    <location>
        <begin position="43"/>
        <end position="99"/>
    </location>
</feature>
<gene>
    <name evidence="10" type="ORF">SAMN05216234_11049</name>
</gene>
<protein>
    <submittedName>
        <fullName evidence="10">Thiosulfate reductase / polysulfide reductase chain A</fullName>
    </submittedName>
</protein>
<evidence type="ECO:0000256" key="1">
    <source>
        <dbReference type="ARBA" id="ARBA00010312"/>
    </source>
</evidence>
<dbReference type="AlphaFoldDB" id="A0A1I5NGN8"/>
<dbReference type="InterPro" id="IPR050612">
    <property type="entry name" value="Prok_Mopterin_Oxidored"/>
</dbReference>
<dbReference type="Gene3D" id="2.40.40.20">
    <property type="match status" value="1"/>
</dbReference>
<dbReference type="OrthoDB" id="9803192at2"/>
<keyword evidence="4" id="KW-0479">Metal-binding</keyword>
<dbReference type="InterPro" id="IPR006963">
    <property type="entry name" value="Mopterin_OxRdtase_4Fe-4S_dom"/>
</dbReference>
<dbReference type="Proteomes" id="UP000199227">
    <property type="component" value="Unassembled WGS sequence"/>
</dbReference>
<dbReference type="PROSITE" id="PS51318">
    <property type="entry name" value="TAT"/>
    <property type="match status" value="1"/>
</dbReference>
<keyword evidence="6" id="KW-0560">Oxidoreductase</keyword>
<keyword evidence="7" id="KW-0408">Iron</keyword>
<evidence type="ECO:0000259" key="9">
    <source>
        <dbReference type="PROSITE" id="PS51669"/>
    </source>
</evidence>
<dbReference type="GO" id="GO:0016491">
    <property type="term" value="F:oxidoreductase activity"/>
    <property type="evidence" value="ECO:0007669"/>
    <property type="project" value="UniProtKB-KW"/>
</dbReference>
<evidence type="ECO:0000256" key="4">
    <source>
        <dbReference type="ARBA" id="ARBA00022723"/>
    </source>
</evidence>
<sequence length="812" mass="91785">MEVEISRRRFLQGTVALTVLGASGVSGSGLLKTSDARADSSKRKVVPTLCEMCVNKCAAYAVVENGIVKKLDPNPHFPKSKNMLCARGNAGIHALYDPDRLKYPMIRVGKKGEGKFKRVTWDEAYEAILNGTDKFKGLKQILEEEKDNRSTISYCAGEGMAEHTFKSFMADKFGSSNFVNHASICLQTTVSGYALTIGGYGLDDLENANYVIMAGANRAEAIITPDTMDIFKRTRGRGAKLVVIDPRYTNTAAQADRWVPIKVGTDLAFVLALTYVVMTETLYNKKFVEENVDGFEEYRNYIVNEKKYTPEWAEKITGVDAETIRTIAREFMAHAPRAIYYQGRRTAWSKQDFQLRRAQAIFTALGGGIDVKGGIVFGKKLPLGSHEINAPMYANAESRIDRKEAAIVGGSGTWIGFRNMIVEDRTPYPVRGMFIYKQNPMLSVPNTKKTRQMFEKMDLVVAIDTMPSDTVMMADVVLPECTYLEREDPVKSFGGIEPSIVLRQKAIDPMYDTKPVIEIIRGLAQKVSKPLFEISKKYDEDLQSELEDRPEEEVYNEDGWNLADAYLQSQEEINEHLVVSEYGKEAYETLKEKGVFYPNMDKYFKKISENEYEYYPEEARYYSVNALEKFDNSVYHDTCVDEKEIAALRRKFKTPSGKVQCNFKSLAKKGIDPMPTWHDEMYQETPEGKFKFITGRHAQFTQNSTANNIMLLDLMRENYLWINKEEAEKRGIKYGDLVEVESKIGKVRIKAYPTSKIIPGVLFYVHGFGSESTGMTFGYRNGASDNLIIEDVIEPVFGSAAMHETIVDVRKV</sequence>
<dbReference type="EMBL" id="FOXB01000010">
    <property type="protein sequence ID" value="SFP20995.1"/>
    <property type="molecule type" value="Genomic_DNA"/>
</dbReference>
<dbReference type="InterPro" id="IPR009010">
    <property type="entry name" value="Asp_de-COase-like_dom_sf"/>
</dbReference>
<comment type="similarity">
    <text evidence="1">Belongs to the prokaryotic molybdopterin-containing oxidoreductase family.</text>
</comment>
<dbReference type="RefSeq" id="WP_092911772.1">
    <property type="nucleotide sequence ID" value="NZ_FOXB01000010.1"/>
</dbReference>